<dbReference type="eggNOG" id="KOG2518">
    <property type="taxonomic scope" value="Eukaryota"/>
</dbReference>
<evidence type="ECO:0000256" key="13">
    <source>
        <dbReference type="ARBA" id="ARBA00023242"/>
    </source>
</evidence>
<dbReference type="Pfam" id="PF04935">
    <property type="entry name" value="SURF6"/>
    <property type="match status" value="1"/>
</dbReference>
<dbReference type="GO" id="GO:0006281">
    <property type="term" value="P:DNA repair"/>
    <property type="evidence" value="ECO:0007669"/>
    <property type="project" value="UniProtKB-KW"/>
</dbReference>
<dbReference type="RefSeq" id="XP_001227650.1">
    <property type="nucleotide sequence ID" value="XM_001227649.1"/>
</dbReference>
<dbReference type="GO" id="GO:0046872">
    <property type="term" value="F:metal ion binding"/>
    <property type="evidence" value="ECO:0007669"/>
    <property type="project" value="UniProtKB-KW"/>
</dbReference>
<evidence type="ECO:0000259" key="15">
    <source>
        <dbReference type="SMART" id="SM00484"/>
    </source>
</evidence>
<dbReference type="InterPro" id="IPR008918">
    <property type="entry name" value="HhH2"/>
</dbReference>
<feature type="compositionally biased region" description="Basic and acidic residues" evidence="14">
    <location>
        <begin position="1091"/>
        <end position="1143"/>
    </location>
</feature>
<feature type="region of interest" description="Disordered" evidence="14">
    <location>
        <begin position="1091"/>
        <end position="1162"/>
    </location>
</feature>
<evidence type="ECO:0000256" key="14">
    <source>
        <dbReference type="SAM" id="MobiDB-lite"/>
    </source>
</evidence>
<dbReference type="InterPro" id="IPR006084">
    <property type="entry name" value="XPG/Rad2"/>
</dbReference>
<dbReference type="CDD" id="cd09857">
    <property type="entry name" value="PIN_EXO1"/>
    <property type="match status" value="1"/>
</dbReference>
<dbReference type="PROSITE" id="PS00841">
    <property type="entry name" value="XPG_1"/>
    <property type="match status" value="1"/>
</dbReference>
<keyword evidence="13" id="KW-0539">Nucleus</keyword>
<evidence type="ECO:0000256" key="4">
    <source>
        <dbReference type="ARBA" id="ARBA00022722"/>
    </source>
</evidence>
<dbReference type="eggNOG" id="KOG2885">
    <property type="taxonomic scope" value="Eukaryota"/>
</dbReference>
<dbReference type="FunFam" id="1.10.150.20:FF:000011">
    <property type="entry name" value="exonuclease 1"/>
    <property type="match status" value="1"/>
</dbReference>
<dbReference type="InterPro" id="IPR019974">
    <property type="entry name" value="XPG_CS"/>
</dbReference>
<evidence type="ECO:0000256" key="5">
    <source>
        <dbReference type="ARBA" id="ARBA00022723"/>
    </source>
</evidence>
<dbReference type="GO" id="GO:0017108">
    <property type="term" value="F:5'-flap endonuclease activity"/>
    <property type="evidence" value="ECO:0007669"/>
    <property type="project" value="TreeGrafter"/>
</dbReference>
<feature type="compositionally biased region" description="Basic residues" evidence="14">
    <location>
        <begin position="1302"/>
        <end position="1319"/>
    </location>
</feature>
<feature type="compositionally biased region" description="Basic and acidic residues" evidence="14">
    <location>
        <begin position="830"/>
        <end position="860"/>
    </location>
</feature>
<dbReference type="InterPro" id="IPR029060">
    <property type="entry name" value="PIN-like_dom_sf"/>
</dbReference>
<feature type="compositionally biased region" description="Polar residues" evidence="14">
    <location>
        <begin position="1031"/>
        <end position="1061"/>
    </location>
</feature>
<dbReference type="GeneID" id="4396969"/>
<dbReference type="Proteomes" id="UP000001056">
    <property type="component" value="Unassembled WGS sequence"/>
</dbReference>
<keyword evidence="6" id="KW-0227">DNA damage</keyword>
<feature type="region of interest" description="Disordered" evidence="14">
    <location>
        <begin position="721"/>
        <end position="742"/>
    </location>
</feature>
<keyword evidence="7" id="KW-0378">Hydrolase</keyword>
<dbReference type="InParanoid" id="Q2GQN1"/>
<dbReference type="VEuPathDB" id="FungiDB:CHGG_09723"/>
<dbReference type="CDD" id="cd09908">
    <property type="entry name" value="H3TH_EXO1"/>
    <property type="match status" value="1"/>
</dbReference>
<dbReference type="SUPFAM" id="SSF47807">
    <property type="entry name" value="5' to 3' exonuclease, C-terminal subdomain"/>
    <property type="match status" value="1"/>
</dbReference>
<dbReference type="Pfam" id="PF15459">
    <property type="entry name" value="RRP14"/>
    <property type="match status" value="1"/>
</dbReference>
<feature type="region of interest" description="Disordered" evidence="14">
    <location>
        <begin position="821"/>
        <end position="1073"/>
    </location>
</feature>
<dbReference type="PANTHER" id="PTHR11081">
    <property type="entry name" value="FLAP ENDONUCLEASE FAMILY MEMBER"/>
    <property type="match status" value="1"/>
</dbReference>
<sequence length="1331" mass="149069">MGISGLLPLLKSIHRPIELKKYAGETFGVDAYGWLHRGAVACAMELAQGKPTRKYVDFAMHRVRMFKYFGVTPYLVFDGDFLPSKAKTEASRSKRREETRKAGLELLKAGKPSQAYVELQKAIDVTPEMARHLIEELKKADVPYVVAPYEADAQMVYLERQGLISGIVSEDSDLLVFGAKRLLTKMDQHGHCIEINRRDFCAVREISLTGWTDNEFRHMAIFSGCDYLDGVNNIGLKTAYRLIRKHKTPERIVKMLRFDGKHQIPETYLQDFKQAELTFLHQRVFCPKKRDIVLLTDPEPSVNVDDMPFIGAPVETEMARSIAAGDVNPITKQRILIPRSPGKRRISQALAPASGPPRSLGKPISEFFKDRNSRRIPLGEMDPNCFAVDSDPNTSTPVEEAPRPIVFPLPRPYVEGVEEASASPARPYTSNSSHVLRRRTEPISKLLGLDIFESSTHRRRTAGPAIQVYQDPVSSSRPPKKARLCDDSAFAGVPSVTPEKSKFFSAKTQKKPARKKADEFLMSDDSIEEAFRSLPDPSWRSDKPTTPADDIAIFHEPSPKKQRETVLPPETSIDNCDQNSDDAVEVPESSPVQHGPDEGDSGGHPASMTPLGELLKGFSYDMAQPRTRVVHGLPTPASSIQQTATPKHRSPRGAQIPMPTPLQRLGTRALRRGKSQSMPLTPPASNSSKQLDSLPVNPAFIPLPRVDVVEVEALNMSLGSEDQIIPGSDSDDDGHDVGGGADEDVGCAPWSLGHRPTIYQWRQVRHWLCCKRPMQTVLTKANVRRLILVRLYQERLRDHAKAFDGLLSLIPAKMYYGEDTSDQWRKKKQTKDEAKAAKRGKLDPDSELNRNAKEVLDERARNKRKLREMEAQEESEEGSGQDDDSDISGIEREKPGEGLKKKLKLDRDEEQEEEVEEEEEVPKKQKVVEATAQNADEPALSKKAQAKEKKLAKKQKQEEAKKAKEENPKKAKKAEKAKKVEKVAVEDDESTAEASTTDEAPVQPSAEAESDDEVLAPIDVSGLANEEDTSAESTPESPTFDTAKNTSVEPASTTTSISSAVPPSEKPKYLKIPADTTALRARLEAKLMALRADRKADDSEGKPIRTRQDLIESRREKQAQRKAHKQEMRRLAKEEEDRKREEALNSARNSPGLSPLFDQDDDRNANHFAFGRLAFSDGTELSHDLSYEKGPANAKKKGPSDPKTALLKLEAQKKRVANMDEDKRKEVLEKETWLAARKRAEGVKVHDNESLLKKALKRKEKSKKKSEREWKDRAEDVKTSIQQRQRKREENLRKRRDEKAAHKSGKKKNKGVQTKKKNRPGFEGGFGGGRK</sequence>
<feature type="compositionally biased region" description="Acidic residues" evidence="14">
    <location>
        <begin position="908"/>
        <end position="920"/>
    </location>
</feature>
<comment type="cofactor">
    <cofactor evidence="1">
        <name>Mg(2+)</name>
        <dbReference type="ChEBI" id="CHEBI:18420"/>
    </cofactor>
</comment>
<keyword evidence="18" id="KW-1185">Reference proteome</keyword>
<dbReference type="SUPFAM" id="SSF88723">
    <property type="entry name" value="PIN domain-like"/>
    <property type="match status" value="1"/>
</dbReference>
<feature type="compositionally biased region" description="Polar residues" evidence="14">
    <location>
        <begin position="675"/>
        <end position="691"/>
    </location>
</feature>
<feature type="region of interest" description="Disordered" evidence="14">
    <location>
        <begin position="672"/>
        <end position="691"/>
    </location>
</feature>
<dbReference type="Gene3D" id="1.10.150.20">
    <property type="entry name" value="5' to 3' exonuclease, C-terminal subdomain"/>
    <property type="match status" value="1"/>
</dbReference>
<dbReference type="PANTHER" id="PTHR11081:SF65">
    <property type="entry name" value="DNA DAMAGE-INDUCIBLE PROTEIN DIN7-RELATED"/>
    <property type="match status" value="1"/>
</dbReference>
<dbReference type="InterPro" id="IPR037315">
    <property type="entry name" value="EXO1_H3TH"/>
</dbReference>
<keyword evidence="4" id="KW-0540">Nuclease</keyword>
<protein>
    <submittedName>
        <fullName evidence="17">Uncharacterized protein</fullName>
    </submittedName>
</protein>
<keyword evidence="11" id="KW-0238">DNA-binding</keyword>
<keyword evidence="8" id="KW-0269">Exonuclease</keyword>
<reference evidence="18" key="1">
    <citation type="journal article" date="2015" name="Genome Announc.">
        <title>Draft genome sequence of the cellulolytic fungus Chaetomium globosum.</title>
        <authorList>
            <person name="Cuomo C.A."/>
            <person name="Untereiner W.A."/>
            <person name="Ma L.-J."/>
            <person name="Grabherr M."/>
            <person name="Birren B.W."/>
        </authorList>
    </citation>
    <scope>NUCLEOTIDE SEQUENCE [LARGE SCALE GENOMIC DNA]</scope>
    <source>
        <strain evidence="18">ATCC 6205 / CBS 148.51 / DSM 1962 / NBRC 6347 / NRRL 1970</strain>
    </source>
</reference>
<evidence type="ECO:0000256" key="11">
    <source>
        <dbReference type="ARBA" id="ARBA00023125"/>
    </source>
</evidence>
<feature type="compositionally biased region" description="Basic and acidic residues" evidence="14">
    <location>
        <begin position="1210"/>
        <end position="1252"/>
    </location>
</feature>
<dbReference type="InterPro" id="IPR006085">
    <property type="entry name" value="XPG_DNA_repair_N"/>
</dbReference>
<feature type="compositionally biased region" description="Gly residues" evidence="14">
    <location>
        <begin position="1322"/>
        <end position="1331"/>
    </location>
</feature>
<feature type="compositionally biased region" description="Basic and acidic residues" evidence="14">
    <location>
        <begin position="889"/>
        <end position="900"/>
    </location>
</feature>
<comment type="subcellular location">
    <subcellularLocation>
        <location evidence="2">Nucleus</location>
    </subcellularLocation>
</comment>
<keyword evidence="10" id="KW-0267">Excision nuclease</keyword>
<comment type="similarity">
    <text evidence="3">Belongs to the XPG/RAD2 endonuclease family. EXO1 subfamily.</text>
</comment>
<dbReference type="FunFam" id="3.40.50.1010:FF:000002">
    <property type="entry name" value="Exonuclease 1, putative"/>
    <property type="match status" value="1"/>
</dbReference>
<evidence type="ECO:0000256" key="7">
    <source>
        <dbReference type="ARBA" id="ARBA00022801"/>
    </source>
</evidence>
<dbReference type="SMART" id="SM00484">
    <property type="entry name" value="XPGI"/>
    <property type="match status" value="1"/>
</dbReference>
<evidence type="ECO:0000256" key="2">
    <source>
        <dbReference type="ARBA" id="ARBA00004123"/>
    </source>
</evidence>
<evidence type="ECO:0000256" key="10">
    <source>
        <dbReference type="ARBA" id="ARBA00022881"/>
    </source>
</evidence>
<dbReference type="EMBL" id="CH408035">
    <property type="protein sequence ID" value="EAQ83319.1"/>
    <property type="molecule type" value="Genomic_DNA"/>
</dbReference>
<gene>
    <name evidence="17" type="ORF">CHGG_09723</name>
</gene>
<dbReference type="InterPro" id="IPR029190">
    <property type="entry name" value="Rrp14/SURF6_C"/>
</dbReference>
<feature type="compositionally biased region" description="Acidic residues" evidence="14">
    <location>
        <begin position="871"/>
        <end position="886"/>
    </location>
</feature>
<dbReference type="Gene3D" id="3.40.50.1010">
    <property type="entry name" value="5'-nuclease"/>
    <property type="match status" value="1"/>
</dbReference>
<dbReference type="GO" id="GO:0005634">
    <property type="term" value="C:nucleus"/>
    <property type="evidence" value="ECO:0007669"/>
    <property type="project" value="UniProtKB-SubCell"/>
</dbReference>
<feature type="region of interest" description="Disordered" evidence="14">
    <location>
        <begin position="1183"/>
        <end position="1331"/>
    </location>
</feature>
<evidence type="ECO:0000256" key="8">
    <source>
        <dbReference type="ARBA" id="ARBA00022839"/>
    </source>
</evidence>
<feature type="compositionally biased region" description="Basic and acidic residues" evidence="14">
    <location>
        <begin position="1287"/>
        <end position="1301"/>
    </location>
</feature>
<evidence type="ECO:0000256" key="12">
    <source>
        <dbReference type="ARBA" id="ARBA00023204"/>
    </source>
</evidence>
<keyword evidence="12" id="KW-0234">DNA repair</keyword>
<dbReference type="InterPro" id="IPR029188">
    <property type="entry name" value="Rrp14_N"/>
</dbReference>
<organism evidence="17 18">
    <name type="scientific">Chaetomium globosum (strain ATCC 6205 / CBS 148.51 / DSM 1962 / NBRC 6347 / NRRL 1970)</name>
    <name type="common">Soil fungus</name>
    <dbReference type="NCBI Taxonomy" id="306901"/>
    <lineage>
        <taxon>Eukaryota</taxon>
        <taxon>Fungi</taxon>
        <taxon>Dikarya</taxon>
        <taxon>Ascomycota</taxon>
        <taxon>Pezizomycotina</taxon>
        <taxon>Sordariomycetes</taxon>
        <taxon>Sordariomycetidae</taxon>
        <taxon>Sordariales</taxon>
        <taxon>Chaetomiaceae</taxon>
        <taxon>Chaetomium</taxon>
    </lineage>
</organism>
<proteinExistence type="inferred from homology"/>
<keyword evidence="5" id="KW-0479">Metal-binding</keyword>
<name>Q2GQN1_CHAGB</name>
<dbReference type="HOGENOM" id="CLU_259048_0_0_1"/>
<dbReference type="STRING" id="306901.Q2GQN1"/>
<feature type="domain" description="XPG-I" evidence="15">
    <location>
        <begin position="138"/>
        <end position="208"/>
    </location>
</feature>
<feature type="compositionally biased region" description="Basic and acidic residues" evidence="14">
    <location>
        <begin position="1266"/>
        <end position="1278"/>
    </location>
</feature>
<keyword evidence="9" id="KW-0460">Magnesium</keyword>
<dbReference type="InterPro" id="IPR044752">
    <property type="entry name" value="PIN-like_EXO1"/>
</dbReference>
<dbReference type="SMART" id="SM00485">
    <property type="entry name" value="XPGN"/>
    <property type="match status" value="1"/>
</dbReference>
<evidence type="ECO:0000256" key="3">
    <source>
        <dbReference type="ARBA" id="ARBA00010563"/>
    </source>
</evidence>
<evidence type="ECO:0000259" key="16">
    <source>
        <dbReference type="SMART" id="SM00485"/>
    </source>
</evidence>
<dbReference type="InterPro" id="IPR036279">
    <property type="entry name" value="5-3_exonuclease_C_sf"/>
</dbReference>
<accession>Q2GQN1</accession>
<dbReference type="SMART" id="SM00279">
    <property type="entry name" value="HhH2"/>
    <property type="match status" value="1"/>
</dbReference>
<feature type="domain" description="XPG N-terminal" evidence="16">
    <location>
        <begin position="1"/>
        <end position="99"/>
    </location>
</feature>
<dbReference type="Pfam" id="PF00752">
    <property type="entry name" value="XPG_N"/>
    <property type="match status" value="1"/>
</dbReference>
<dbReference type="InterPro" id="IPR006086">
    <property type="entry name" value="XPG-I_dom"/>
</dbReference>
<dbReference type="GO" id="GO:0035312">
    <property type="term" value="F:5'-3' DNA exonuclease activity"/>
    <property type="evidence" value="ECO:0007669"/>
    <property type="project" value="InterPro"/>
</dbReference>
<evidence type="ECO:0000313" key="17">
    <source>
        <dbReference type="EMBL" id="EAQ83319.1"/>
    </source>
</evidence>
<dbReference type="PRINTS" id="PR00853">
    <property type="entry name" value="XPGRADSUPER"/>
</dbReference>
<evidence type="ECO:0000313" key="18">
    <source>
        <dbReference type="Proteomes" id="UP000001056"/>
    </source>
</evidence>
<feature type="region of interest" description="Disordered" evidence="14">
    <location>
        <begin position="532"/>
        <end position="609"/>
    </location>
</feature>
<feature type="region of interest" description="Disordered" evidence="14">
    <location>
        <begin position="637"/>
        <end position="660"/>
    </location>
</feature>
<evidence type="ECO:0000256" key="9">
    <source>
        <dbReference type="ARBA" id="ARBA00022842"/>
    </source>
</evidence>
<evidence type="ECO:0000256" key="6">
    <source>
        <dbReference type="ARBA" id="ARBA00022763"/>
    </source>
</evidence>
<dbReference type="OrthoDB" id="26491at2759"/>
<feature type="compositionally biased region" description="Basic residues" evidence="14">
    <location>
        <begin position="1254"/>
        <end position="1265"/>
    </location>
</feature>
<dbReference type="Pfam" id="PF00867">
    <property type="entry name" value="XPG_I"/>
    <property type="match status" value="1"/>
</dbReference>
<evidence type="ECO:0000256" key="1">
    <source>
        <dbReference type="ARBA" id="ARBA00001946"/>
    </source>
</evidence>
<dbReference type="GO" id="GO:0003677">
    <property type="term" value="F:DNA binding"/>
    <property type="evidence" value="ECO:0007669"/>
    <property type="project" value="UniProtKB-KW"/>
</dbReference>
<feature type="compositionally biased region" description="Basic and acidic residues" evidence="14">
    <location>
        <begin position="945"/>
        <end position="969"/>
    </location>
</feature>